<dbReference type="AlphaFoldDB" id="A0A9P6AG34"/>
<gene>
    <name evidence="1" type="ORF">BS47DRAFT_1400653</name>
</gene>
<sequence length="154" mass="16053">MSERSSMVPLPLVSPAQIQSMSVPDTKVAFECPPPQSNDLISNETAIMEGKSIIGPSGDSANAAPSPVISVPHTPTSLLACEVTSAARGVAVHAALSRLESIPSPIPTLTPADVFSAEPVDPPAVKPIALHSVSASQPLTWLLHDAPLEVQPWW</sequence>
<accession>A0A9P6AG34</accession>
<keyword evidence="2" id="KW-1185">Reference proteome</keyword>
<evidence type="ECO:0000313" key="1">
    <source>
        <dbReference type="EMBL" id="KAF9505158.1"/>
    </source>
</evidence>
<dbReference type="EMBL" id="MU129170">
    <property type="protein sequence ID" value="KAF9505158.1"/>
    <property type="molecule type" value="Genomic_DNA"/>
</dbReference>
<organism evidence="1 2">
    <name type="scientific">Hydnum rufescens UP504</name>
    <dbReference type="NCBI Taxonomy" id="1448309"/>
    <lineage>
        <taxon>Eukaryota</taxon>
        <taxon>Fungi</taxon>
        <taxon>Dikarya</taxon>
        <taxon>Basidiomycota</taxon>
        <taxon>Agaricomycotina</taxon>
        <taxon>Agaricomycetes</taxon>
        <taxon>Cantharellales</taxon>
        <taxon>Hydnaceae</taxon>
        <taxon>Hydnum</taxon>
    </lineage>
</organism>
<comment type="caution">
    <text evidence="1">The sequence shown here is derived from an EMBL/GenBank/DDBJ whole genome shotgun (WGS) entry which is preliminary data.</text>
</comment>
<evidence type="ECO:0000313" key="2">
    <source>
        <dbReference type="Proteomes" id="UP000886523"/>
    </source>
</evidence>
<protein>
    <submittedName>
        <fullName evidence="1">Uncharacterized protein</fullName>
    </submittedName>
</protein>
<proteinExistence type="predicted"/>
<reference evidence="1" key="1">
    <citation type="journal article" date="2020" name="Nat. Commun.">
        <title>Large-scale genome sequencing of mycorrhizal fungi provides insights into the early evolution of symbiotic traits.</title>
        <authorList>
            <person name="Miyauchi S."/>
            <person name="Kiss E."/>
            <person name="Kuo A."/>
            <person name="Drula E."/>
            <person name="Kohler A."/>
            <person name="Sanchez-Garcia M."/>
            <person name="Morin E."/>
            <person name="Andreopoulos B."/>
            <person name="Barry K.W."/>
            <person name="Bonito G."/>
            <person name="Buee M."/>
            <person name="Carver A."/>
            <person name="Chen C."/>
            <person name="Cichocki N."/>
            <person name="Clum A."/>
            <person name="Culley D."/>
            <person name="Crous P.W."/>
            <person name="Fauchery L."/>
            <person name="Girlanda M."/>
            <person name="Hayes R.D."/>
            <person name="Keri Z."/>
            <person name="LaButti K."/>
            <person name="Lipzen A."/>
            <person name="Lombard V."/>
            <person name="Magnuson J."/>
            <person name="Maillard F."/>
            <person name="Murat C."/>
            <person name="Nolan M."/>
            <person name="Ohm R.A."/>
            <person name="Pangilinan J."/>
            <person name="Pereira M.F."/>
            <person name="Perotto S."/>
            <person name="Peter M."/>
            <person name="Pfister S."/>
            <person name="Riley R."/>
            <person name="Sitrit Y."/>
            <person name="Stielow J.B."/>
            <person name="Szollosi G."/>
            <person name="Zifcakova L."/>
            <person name="Stursova M."/>
            <person name="Spatafora J.W."/>
            <person name="Tedersoo L."/>
            <person name="Vaario L.M."/>
            <person name="Yamada A."/>
            <person name="Yan M."/>
            <person name="Wang P."/>
            <person name="Xu J."/>
            <person name="Bruns T."/>
            <person name="Baldrian P."/>
            <person name="Vilgalys R."/>
            <person name="Dunand C."/>
            <person name="Henrissat B."/>
            <person name="Grigoriev I.V."/>
            <person name="Hibbett D."/>
            <person name="Nagy L.G."/>
            <person name="Martin F.M."/>
        </authorList>
    </citation>
    <scope>NUCLEOTIDE SEQUENCE</scope>
    <source>
        <strain evidence="1">UP504</strain>
    </source>
</reference>
<dbReference type="Proteomes" id="UP000886523">
    <property type="component" value="Unassembled WGS sequence"/>
</dbReference>
<name>A0A9P6AG34_9AGAM</name>